<dbReference type="InterPro" id="IPR029787">
    <property type="entry name" value="Nucleotide_cyclase"/>
</dbReference>
<evidence type="ECO:0000259" key="5">
    <source>
        <dbReference type="PROSITE" id="PS50887"/>
    </source>
</evidence>
<dbReference type="PANTHER" id="PTHR45138:SF9">
    <property type="entry name" value="DIGUANYLATE CYCLASE DGCM-RELATED"/>
    <property type="match status" value="1"/>
</dbReference>
<evidence type="ECO:0000256" key="2">
    <source>
        <dbReference type="ARBA" id="ARBA00012528"/>
    </source>
</evidence>
<dbReference type="RefSeq" id="WP_093275325.1">
    <property type="nucleotide sequence ID" value="NZ_FNDD01000017.1"/>
</dbReference>
<keyword evidence="4" id="KW-0472">Membrane</keyword>
<organism evidence="6 7">
    <name type="scientific">Vibrio xiamenensis</name>
    <dbReference type="NCBI Taxonomy" id="861298"/>
    <lineage>
        <taxon>Bacteria</taxon>
        <taxon>Pseudomonadati</taxon>
        <taxon>Pseudomonadota</taxon>
        <taxon>Gammaproteobacteria</taxon>
        <taxon>Vibrionales</taxon>
        <taxon>Vibrionaceae</taxon>
        <taxon>Vibrio</taxon>
    </lineage>
</organism>
<reference evidence="6 7" key="1">
    <citation type="submission" date="2016-10" db="EMBL/GenBank/DDBJ databases">
        <authorList>
            <person name="de Groot N.N."/>
        </authorList>
    </citation>
    <scope>NUCLEOTIDE SEQUENCE [LARGE SCALE GENOMIC DNA]</scope>
    <source>
        <strain evidence="6 7">CGMCC 1.10228</strain>
    </source>
</reference>
<keyword evidence="4" id="KW-0812">Transmembrane</keyword>
<dbReference type="CDD" id="cd01949">
    <property type="entry name" value="GGDEF"/>
    <property type="match status" value="1"/>
</dbReference>
<dbReference type="SMART" id="SM00267">
    <property type="entry name" value="GGDEF"/>
    <property type="match status" value="1"/>
</dbReference>
<evidence type="ECO:0000256" key="3">
    <source>
        <dbReference type="ARBA" id="ARBA00034247"/>
    </source>
</evidence>
<dbReference type="EMBL" id="FNDD01000017">
    <property type="protein sequence ID" value="SDH48785.1"/>
    <property type="molecule type" value="Genomic_DNA"/>
</dbReference>
<dbReference type="GO" id="GO:0005886">
    <property type="term" value="C:plasma membrane"/>
    <property type="evidence" value="ECO:0007669"/>
    <property type="project" value="TreeGrafter"/>
</dbReference>
<dbReference type="InterPro" id="IPR007892">
    <property type="entry name" value="CHASE4"/>
</dbReference>
<accession>A0A1G8CTI2</accession>
<sequence>MLKQRYFTANSVISAVTWLISTMMILIAVLVMFFLKTLDDKEIEDLHERVVIALNKEKDELVKLNMEYSFWDLSYQNTVERRDQKWVDDMYRDYLVPTYNLSFIALIYRDKTVELLGKHEESKPFNQQLNSLMSSSIMEKFDMIQNQDLSALHQSFFTKFQGTVYLVSAEPFLYDESETVVDGSLLVLARELTPEFLNELSGQFKLPNLSFDSNTKHDDSLLLTGPKQHISVGELFWQSDKLSSQIGPYLYTILAAFFIFTIVLTRWILKKDLSDLSDYQDKLFHAATTDVLTGLANRRYFMEFGNKEMKINLLQKKSMAVLILDIDHFKSINDRYGHAIGDQALKHFADICRRNIRDSDIFGRVGGEEFAILLNEYAEEQALKLAERMRVLVSHSPLIIGDRRIELTVSIGLAMLANKHCTFDELLDNADKALYEAKNSGRNIVILSR</sequence>
<dbReference type="SUPFAM" id="SSF55073">
    <property type="entry name" value="Nucleotide cyclase"/>
    <property type="match status" value="1"/>
</dbReference>
<dbReference type="Pfam" id="PF00990">
    <property type="entry name" value="GGDEF"/>
    <property type="match status" value="1"/>
</dbReference>
<dbReference type="OrthoDB" id="73375at2"/>
<dbReference type="InterPro" id="IPR043128">
    <property type="entry name" value="Rev_trsase/Diguanyl_cyclase"/>
</dbReference>
<dbReference type="GO" id="GO:0043709">
    <property type="term" value="P:cell adhesion involved in single-species biofilm formation"/>
    <property type="evidence" value="ECO:0007669"/>
    <property type="project" value="TreeGrafter"/>
</dbReference>
<dbReference type="Pfam" id="PF05228">
    <property type="entry name" value="CHASE4"/>
    <property type="match status" value="1"/>
</dbReference>
<dbReference type="GO" id="GO:0052621">
    <property type="term" value="F:diguanylate cyclase activity"/>
    <property type="evidence" value="ECO:0007669"/>
    <property type="project" value="UniProtKB-EC"/>
</dbReference>
<dbReference type="EC" id="2.7.7.65" evidence="2"/>
<comment type="catalytic activity">
    <reaction evidence="3">
        <text>2 GTP = 3',3'-c-di-GMP + 2 diphosphate</text>
        <dbReference type="Rhea" id="RHEA:24898"/>
        <dbReference type="ChEBI" id="CHEBI:33019"/>
        <dbReference type="ChEBI" id="CHEBI:37565"/>
        <dbReference type="ChEBI" id="CHEBI:58805"/>
        <dbReference type="EC" id="2.7.7.65"/>
    </reaction>
</comment>
<evidence type="ECO:0000313" key="7">
    <source>
        <dbReference type="Proteomes" id="UP000198854"/>
    </source>
</evidence>
<dbReference type="AlphaFoldDB" id="A0A1G8CTI2"/>
<dbReference type="PROSITE" id="PS50887">
    <property type="entry name" value="GGDEF"/>
    <property type="match status" value="1"/>
</dbReference>
<dbReference type="NCBIfam" id="TIGR00254">
    <property type="entry name" value="GGDEF"/>
    <property type="match status" value="1"/>
</dbReference>
<dbReference type="GO" id="GO:1902201">
    <property type="term" value="P:negative regulation of bacterial-type flagellum-dependent cell motility"/>
    <property type="evidence" value="ECO:0007669"/>
    <property type="project" value="TreeGrafter"/>
</dbReference>
<evidence type="ECO:0000256" key="1">
    <source>
        <dbReference type="ARBA" id="ARBA00001946"/>
    </source>
</evidence>
<dbReference type="PANTHER" id="PTHR45138">
    <property type="entry name" value="REGULATORY COMPONENTS OF SENSORY TRANSDUCTION SYSTEM"/>
    <property type="match status" value="1"/>
</dbReference>
<feature type="transmembrane region" description="Helical" evidence="4">
    <location>
        <begin position="12"/>
        <end position="35"/>
    </location>
</feature>
<protein>
    <recommendedName>
        <fullName evidence="2">diguanylate cyclase</fullName>
        <ecNumber evidence="2">2.7.7.65</ecNumber>
    </recommendedName>
</protein>
<proteinExistence type="predicted"/>
<name>A0A1G8CTI2_9VIBR</name>
<dbReference type="FunFam" id="3.30.70.270:FF:000001">
    <property type="entry name" value="Diguanylate cyclase domain protein"/>
    <property type="match status" value="1"/>
</dbReference>
<evidence type="ECO:0000313" key="6">
    <source>
        <dbReference type="EMBL" id="SDH48785.1"/>
    </source>
</evidence>
<dbReference type="InterPro" id="IPR000160">
    <property type="entry name" value="GGDEF_dom"/>
</dbReference>
<keyword evidence="7" id="KW-1185">Reference proteome</keyword>
<feature type="transmembrane region" description="Helical" evidence="4">
    <location>
        <begin position="249"/>
        <end position="269"/>
    </location>
</feature>
<dbReference type="STRING" id="861298.SAMN04488136_11765"/>
<dbReference type="InterPro" id="IPR050469">
    <property type="entry name" value="Diguanylate_Cyclase"/>
</dbReference>
<dbReference type="Proteomes" id="UP000198854">
    <property type="component" value="Unassembled WGS sequence"/>
</dbReference>
<gene>
    <name evidence="6" type="ORF">SAMN04488136_11765</name>
</gene>
<dbReference type="Gene3D" id="3.30.70.270">
    <property type="match status" value="1"/>
</dbReference>
<feature type="domain" description="GGDEF" evidence="5">
    <location>
        <begin position="317"/>
        <end position="449"/>
    </location>
</feature>
<evidence type="ECO:0000256" key="4">
    <source>
        <dbReference type="SAM" id="Phobius"/>
    </source>
</evidence>
<comment type="cofactor">
    <cofactor evidence="1">
        <name>Mg(2+)</name>
        <dbReference type="ChEBI" id="CHEBI:18420"/>
    </cofactor>
</comment>
<keyword evidence="4" id="KW-1133">Transmembrane helix</keyword>